<dbReference type="Gene3D" id="1.10.1130.10">
    <property type="entry name" value="Flavocytochrome C3, Chain A"/>
    <property type="match status" value="1"/>
</dbReference>
<organism evidence="2 3">
    <name type="scientific">Shewanella mangrovi</name>
    <dbReference type="NCBI Taxonomy" id="1515746"/>
    <lineage>
        <taxon>Bacteria</taxon>
        <taxon>Pseudomonadati</taxon>
        <taxon>Pseudomonadota</taxon>
        <taxon>Gammaproteobacteria</taxon>
        <taxon>Alteromonadales</taxon>
        <taxon>Shewanellaceae</taxon>
        <taxon>Shewanella</taxon>
    </lineage>
</organism>
<feature type="signal peptide" evidence="1">
    <location>
        <begin position="1"/>
        <end position="30"/>
    </location>
</feature>
<protein>
    <submittedName>
        <fullName evidence="2">Cytochrome C</fullName>
    </submittedName>
</protein>
<evidence type="ECO:0000256" key="1">
    <source>
        <dbReference type="SAM" id="SignalP"/>
    </source>
</evidence>
<dbReference type="PROSITE" id="PS51318">
    <property type="entry name" value="TAT"/>
    <property type="match status" value="1"/>
</dbReference>
<keyword evidence="3" id="KW-1185">Reference proteome</keyword>
<dbReference type="AlphaFoldDB" id="A0A094JIX2"/>
<dbReference type="RefSeq" id="WP_037439055.1">
    <property type="nucleotide sequence ID" value="NZ_JPEO01000001.1"/>
</dbReference>
<proteinExistence type="predicted"/>
<dbReference type="EMBL" id="JPEO01000001">
    <property type="protein sequence ID" value="KFZ39152.1"/>
    <property type="molecule type" value="Genomic_DNA"/>
</dbReference>
<dbReference type="SUPFAM" id="SSF48695">
    <property type="entry name" value="Multiheme cytochromes"/>
    <property type="match status" value="1"/>
</dbReference>
<dbReference type="OrthoDB" id="6397224at2"/>
<dbReference type="InterPro" id="IPR036280">
    <property type="entry name" value="Multihaem_cyt_sf"/>
</dbReference>
<evidence type="ECO:0000313" key="3">
    <source>
        <dbReference type="Proteomes" id="UP000029264"/>
    </source>
</evidence>
<keyword evidence="1" id="KW-0732">Signal</keyword>
<gene>
    <name evidence="2" type="ORF">HR45_01770</name>
</gene>
<reference evidence="2 3" key="1">
    <citation type="submission" date="2014-06" db="EMBL/GenBank/DDBJ databases">
        <title>Shewanella sp. YQH10.</title>
        <authorList>
            <person name="Liu Y."/>
            <person name="Zeng R."/>
        </authorList>
    </citation>
    <scope>NUCLEOTIDE SEQUENCE [LARGE SCALE GENOMIC DNA]</scope>
    <source>
        <strain evidence="2 3">YQH10</strain>
    </source>
</reference>
<dbReference type="eggNOG" id="ENOG50320QR">
    <property type="taxonomic scope" value="Bacteria"/>
</dbReference>
<dbReference type="STRING" id="1515746.HR45_01770"/>
<dbReference type="Proteomes" id="UP000029264">
    <property type="component" value="Unassembled WGS sequence"/>
</dbReference>
<accession>A0A094JIX2</accession>
<evidence type="ECO:0000313" key="2">
    <source>
        <dbReference type="EMBL" id="KFZ39152.1"/>
    </source>
</evidence>
<feature type="chain" id="PRO_5001899405" evidence="1">
    <location>
        <begin position="31"/>
        <end position="273"/>
    </location>
</feature>
<dbReference type="InterPro" id="IPR006311">
    <property type="entry name" value="TAT_signal"/>
</dbReference>
<sequence length="273" mass="28348">MSMNRRQALGKIIGMTGAAGLGLTAVSAFAGTDTNGNFRLELGDKLKYVPLDPMAAAKVAYQTGGGCMHQVFYAMVTMLTNSESVDAAKFGTIPTALAGYGAAGVGGQGTLCGNNNAVGMIVNILDDINGQNSAIIGAAMRFYENTSLPFSDVAFVEGIGSTVEKTETMVVSSSVAHSVLCHASISNWSKASGKLFSDKGERCARLSASVTYHLVELLNRAYAGEVISATAEAKPSEEAQNCQACHGSTSTFATAPSVKSDMECTVCHTGHYN</sequence>
<name>A0A094JIX2_9GAMM</name>
<comment type="caution">
    <text evidence="2">The sequence shown here is derived from an EMBL/GenBank/DDBJ whole genome shotgun (WGS) entry which is preliminary data.</text>
</comment>